<reference evidence="2" key="1">
    <citation type="journal article" date="2021" name="Mol. Ecol. Resour.">
        <title>Phylogenomic analyses of the genus Drosophila reveals genomic signals of climate adaptation.</title>
        <authorList>
            <person name="Li F."/>
            <person name="Rane R.V."/>
            <person name="Luria V."/>
            <person name="Xiong Z."/>
            <person name="Chen J."/>
            <person name="Li Z."/>
            <person name="Catullo R.A."/>
            <person name="Griffin P.C."/>
            <person name="Schiffer M."/>
            <person name="Pearce S."/>
            <person name="Lee S.F."/>
            <person name="McElroy K."/>
            <person name="Stocker A."/>
            <person name="Shirriffs J."/>
            <person name="Cockerell F."/>
            <person name="Coppin C."/>
            <person name="Sgro C.M."/>
            <person name="Karger A."/>
            <person name="Cain J.W."/>
            <person name="Weber J.A."/>
            <person name="Santpere G."/>
            <person name="Kirschner M.W."/>
            <person name="Hoffmann A.A."/>
            <person name="Oakeshott J.G."/>
            <person name="Zhang G."/>
        </authorList>
    </citation>
    <scope>NUCLEOTIDE SEQUENCE</scope>
    <source>
        <strain evidence="2">BGI-SZ-2011g</strain>
    </source>
</reference>
<feature type="compositionally biased region" description="Low complexity" evidence="1">
    <location>
        <begin position="7"/>
        <end position="18"/>
    </location>
</feature>
<evidence type="ECO:0000313" key="3">
    <source>
        <dbReference type="Proteomes" id="UP001200034"/>
    </source>
</evidence>
<comment type="caution">
    <text evidence="2">The sequence shown here is derived from an EMBL/GenBank/DDBJ whole genome shotgun (WGS) entry which is preliminary data.</text>
</comment>
<evidence type="ECO:0000256" key="1">
    <source>
        <dbReference type="SAM" id="MobiDB-lite"/>
    </source>
</evidence>
<dbReference type="EMBL" id="JAJJHW010002585">
    <property type="protein sequence ID" value="KAH8370210.1"/>
    <property type="molecule type" value="Genomic_DNA"/>
</dbReference>
<feature type="region of interest" description="Disordered" evidence="1">
    <location>
        <begin position="1"/>
        <end position="38"/>
    </location>
</feature>
<sequence length="302" mass="34239">MEDADESISSSPTPVSRHSSSRIRHWQRSDMSFDSSKPSTVAADMATFDLLCEADRLDCQRALEEPVRSHVVPASDNFMSLQWLLESQQLPLDEISTCPKSPSSSVDQNYCLQSKEEIALPAEEILKPSSHNKNVIVEQILQDFCTSPSYLDDAQPTYYTHPDFRFYNKTIRTYSRQCRRQKKTTLEDDDDEHLSCSSGLSVQEDFVTQMPITKHCDFDANSSQLICENLLNLSAFFTQNQVNSCSSIDLPADRAQTEIIVLEEPQEAEDILMDNGYYVGNTEECSLLDEDDDFRTAGKKIK</sequence>
<accession>A0AAD4JYE9</accession>
<feature type="compositionally biased region" description="Polar residues" evidence="1">
    <location>
        <begin position="29"/>
        <end position="38"/>
    </location>
</feature>
<name>A0AAD4JYE9_9MUSC</name>
<dbReference type="Proteomes" id="UP001200034">
    <property type="component" value="Unassembled WGS sequence"/>
</dbReference>
<proteinExistence type="predicted"/>
<protein>
    <submittedName>
        <fullName evidence="2">Uncharacterized protein</fullName>
    </submittedName>
</protein>
<dbReference type="AlphaFoldDB" id="A0AAD4JYE9"/>
<organism evidence="2 3">
    <name type="scientific">Drosophila rubida</name>
    <dbReference type="NCBI Taxonomy" id="30044"/>
    <lineage>
        <taxon>Eukaryota</taxon>
        <taxon>Metazoa</taxon>
        <taxon>Ecdysozoa</taxon>
        <taxon>Arthropoda</taxon>
        <taxon>Hexapoda</taxon>
        <taxon>Insecta</taxon>
        <taxon>Pterygota</taxon>
        <taxon>Neoptera</taxon>
        <taxon>Endopterygota</taxon>
        <taxon>Diptera</taxon>
        <taxon>Brachycera</taxon>
        <taxon>Muscomorpha</taxon>
        <taxon>Ephydroidea</taxon>
        <taxon>Drosophilidae</taxon>
        <taxon>Drosophila</taxon>
    </lineage>
</organism>
<keyword evidence="3" id="KW-1185">Reference proteome</keyword>
<evidence type="ECO:0000313" key="2">
    <source>
        <dbReference type="EMBL" id="KAH8370210.1"/>
    </source>
</evidence>
<gene>
    <name evidence="2" type="ORF">KR093_002661</name>
</gene>